<keyword evidence="1" id="KW-0805">Transcription regulation</keyword>
<dbReference type="InterPro" id="IPR036388">
    <property type="entry name" value="WH-like_DNA-bd_sf"/>
</dbReference>
<dbReference type="Pfam" id="PF12802">
    <property type="entry name" value="MarR_2"/>
    <property type="match status" value="1"/>
</dbReference>
<evidence type="ECO:0000256" key="2">
    <source>
        <dbReference type="ARBA" id="ARBA00023125"/>
    </source>
</evidence>
<evidence type="ECO:0000313" key="5">
    <source>
        <dbReference type="EMBL" id="RST92815.1"/>
    </source>
</evidence>
<dbReference type="PANTHER" id="PTHR42756:SF1">
    <property type="entry name" value="TRANSCRIPTIONAL REPRESSOR OF EMRAB OPERON"/>
    <property type="match status" value="1"/>
</dbReference>
<dbReference type="InterPro" id="IPR000835">
    <property type="entry name" value="HTH_MarR-typ"/>
</dbReference>
<dbReference type="PANTHER" id="PTHR42756">
    <property type="entry name" value="TRANSCRIPTIONAL REGULATOR, MARR"/>
    <property type="match status" value="1"/>
</dbReference>
<evidence type="ECO:0000256" key="3">
    <source>
        <dbReference type="ARBA" id="ARBA00023163"/>
    </source>
</evidence>
<dbReference type="SUPFAM" id="SSF46785">
    <property type="entry name" value="Winged helix' DNA-binding domain"/>
    <property type="match status" value="1"/>
</dbReference>
<accession>A0A429ZGL2</accession>
<protein>
    <recommendedName>
        <fullName evidence="4">HTH marR-type domain-containing protein</fullName>
    </recommendedName>
</protein>
<keyword evidence="6" id="KW-1185">Reference proteome</keyword>
<proteinExistence type="predicted"/>
<dbReference type="Gene3D" id="1.10.10.10">
    <property type="entry name" value="Winged helix-like DNA-binding domain superfamily/Winged helix DNA-binding domain"/>
    <property type="match status" value="1"/>
</dbReference>
<dbReference type="SMART" id="SM00347">
    <property type="entry name" value="HTH_MARR"/>
    <property type="match status" value="1"/>
</dbReference>
<dbReference type="RefSeq" id="WP_165865434.1">
    <property type="nucleotide sequence ID" value="NZ_JAQEJV010000014.1"/>
</dbReference>
<evidence type="ECO:0000313" key="6">
    <source>
        <dbReference type="Proteomes" id="UP000288490"/>
    </source>
</evidence>
<evidence type="ECO:0000256" key="1">
    <source>
        <dbReference type="ARBA" id="ARBA00023015"/>
    </source>
</evidence>
<feature type="domain" description="HTH marR-type" evidence="4">
    <location>
        <begin position="1"/>
        <end position="155"/>
    </location>
</feature>
<reference evidence="5 6" key="1">
    <citation type="submission" date="2017-05" db="EMBL/GenBank/DDBJ databases">
        <title>Vagococcus spp. assemblies.</title>
        <authorList>
            <person name="Gulvik C.A."/>
        </authorList>
    </citation>
    <scope>NUCLEOTIDE SEQUENCE [LARGE SCALE GENOMIC DNA]</scope>
    <source>
        <strain evidence="5 6">SS1994</strain>
    </source>
</reference>
<dbReference type="PROSITE" id="PS50995">
    <property type="entry name" value="HTH_MARR_2"/>
    <property type="match status" value="1"/>
</dbReference>
<dbReference type="GO" id="GO:0003677">
    <property type="term" value="F:DNA binding"/>
    <property type="evidence" value="ECO:0007669"/>
    <property type="project" value="UniProtKB-KW"/>
</dbReference>
<dbReference type="GO" id="GO:0003700">
    <property type="term" value="F:DNA-binding transcription factor activity"/>
    <property type="evidence" value="ECO:0007669"/>
    <property type="project" value="InterPro"/>
</dbReference>
<name>A0A429ZGL2_9ENTE</name>
<dbReference type="EMBL" id="NGJT01000014">
    <property type="protein sequence ID" value="RST92815.1"/>
    <property type="molecule type" value="Genomic_DNA"/>
</dbReference>
<dbReference type="InterPro" id="IPR036390">
    <property type="entry name" value="WH_DNA-bd_sf"/>
</dbReference>
<sequence>MENKEINRINKQFRELNNRHNNIYQFVILYYNYIISKHDYGTGEEVSMIEAHTITYIEENPGTTVSDLAKYWNRTKAALSQTVSKLEKKGYIKKEKSKDNKTTFHLYVTDKGLELSEAHKLYDTIDISKTMGQLKEKCSDQDIESFFKVIEEYIVLINNDFK</sequence>
<organism evidence="5 6">
    <name type="scientific">Vagococcus bubulae</name>
    <dbReference type="NCBI Taxonomy" id="1977868"/>
    <lineage>
        <taxon>Bacteria</taxon>
        <taxon>Bacillati</taxon>
        <taxon>Bacillota</taxon>
        <taxon>Bacilli</taxon>
        <taxon>Lactobacillales</taxon>
        <taxon>Enterococcaceae</taxon>
        <taxon>Vagococcus</taxon>
    </lineage>
</organism>
<keyword evidence="2" id="KW-0238">DNA-binding</keyword>
<dbReference type="Proteomes" id="UP000288490">
    <property type="component" value="Unassembled WGS sequence"/>
</dbReference>
<gene>
    <name evidence="5" type="ORF">CBF36_08155</name>
</gene>
<comment type="caution">
    <text evidence="5">The sequence shown here is derived from an EMBL/GenBank/DDBJ whole genome shotgun (WGS) entry which is preliminary data.</text>
</comment>
<dbReference type="AlphaFoldDB" id="A0A429ZGL2"/>
<keyword evidence="3" id="KW-0804">Transcription</keyword>
<evidence type="ECO:0000259" key="4">
    <source>
        <dbReference type="PROSITE" id="PS50995"/>
    </source>
</evidence>